<dbReference type="Proteomes" id="UP000182719">
    <property type="component" value="Unassembled WGS sequence"/>
</dbReference>
<proteinExistence type="predicted"/>
<dbReference type="AlphaFoldDB" id="A0A1H8EBW7"/>
<reference evidence="2" key="1">
    <citation type="submission" date="2016-10" db="EMBL/GenBank/DDBJ databases">
        <authorList>
            <person name="Varghese N."/>
            <person name="Submissions S."/>
        </authorList>
    </citation>
    <scope>NUCLEOTIDE SEQUENCE [LARGE SCALE GENOMIC DNA]</scope>
    <source>
        <strain evidence="2">DSM 17044</strain>
    </source>
</reference>
<keyword evidence="2" id="KW-1185">Reference proteome</keyword>
<protein>
    <submittedName>
        <fullName evidence="1">Uncharacterized protein</fullName>
    </submittedName>
</protein>
<gene>
    <name evidence="1" type="ORF">SAMN05444354_13269</name>
</gene>
<organism evidence="1 2">
    <name type="scientific">Stigmatella aurantiaca</name>
    <dbReference type="NCBI Taxonomy" id="41"/>
    <lineage>
        <taxon>Bacteria</taxon>
        <taxon>Pseudomonadati</taxon>
        <taxon>Myxococcota</taxon>
        <taxon>Myxococcia</taxon>
        <taxon>Myxococcales</taxon>
        <taxon>Cystobacterineae</taxon>
        <taxon>Archangiaceae</taxon>
        <taxon>Stigmatella</taxon>
    </lineage>
</organism>
<evidence type="ECO:0000313" key="1">
    <source>
        <dbReference type="EMBL" id="SEN17002.1"/>
    </source>
</evidence>
<accession>A0A1H8EBW7</accession>
<sequence length="34" mass="4004">MVRAVSATLILFGRHHFQQFHHALMLVRHFPAHP</sequence>
<dbReference type="EMBL" id="FOAP01000032">
    <property type="protein sequence ID" value="SEN17002.1"/>
    <property type="molecule type" value="Genomic_DNA"/>
</dbReference>
<name>A0A1H8EBW7_STIAU</name>
<evidence type="ECO:0000313" key="2">
    <source>
        <dbReference type="Proteomes" id="UP000182719"/>
    </source>
</evidence>